<gene>
    <name evidence="1" type="ORF">ORY91_001655</name>
    <name evidence="2" type="ORF">V9W64_10560</name>
</gene>
<evidence type="ECO:0000313" key="1">
    <source>
        <dbReference type="EMBL" id="MDD9328235.1"/>
    </source>
</evidence>
<dbReference type="EMBL" id="CP146598">
    <property type="protein sequence ID" value="WWY03104.1"/>
    <property type="molecule type" value="Genomic_DNA"/>
</dbReference>
<proteinExistence type="predicted"/>
<dbReference type="EMBL" id="JAPQFL010000005">
    <property type="protein sequence ID" value="MDD9328235.1"/>
    <property type="molecule type" value="Genomic_DNA"/>
</dbReference>
<organism evidence="1">
    <name type="scientific">Neisseria leonii</name>
    <dbReference type="NCBI Taxonomy" id="2995413"/>
    <lineage>
        <taxon>Bacteria</taxon>
        <taxon>Pseudomonadati</taxon>
        <taxon>Pseudomonadota</taxon>
        <taxon>Betaproteobacteria</taxon>
        <taxon>Neisseriales</taxon>
        <taxon>Neisseriaceae</taxon>
        <taxon>Neisseria</taxon>
    </lineage>
</organism>
<protein>
    <submittedName>
        <fullName evidence="1">Uncharacterized protein</fullName>
    </submittedName>
</protein>
<dbReference type="AlphaFoldDB" id="A0A9X4E289"/>
<reference evidence="1" key="1">
    <citation type="submission" date="2022-10" db="EMBL/GenBank/DDBJ databases">
        <authorList>
            <person name="Boutroux M."/>
        </authorList>
    </citation>
    <scope>NUCLEOTIDE SEQUENCE</scope>
    <source>
        <strain evidence="1">51.81</strain>
    </source>
</reference>
<dbReference type="Proteomes" id="UP001149607">
    <property type="component" value="Chromosome"/>
</dbReference>
<name>A0A9X4E289_9NEIS</name>
<reference evidence="2" key="2">
    <citation type="submission" date="2024-02" db="EMBL/GenBank/DDBJ databases">
        <title>Neisseria leonii sp. nov.</title>
        <authorList>
            <person name="Boutroux M."/>
            <person name="Favre-Rochex S."/>
            <person name="Gorgette O."/>
            <person name="Touak G."/>
            <person name="Muhle E."/>
            <person name="Chesneau O."/>
            <person name="Clermont D."/>
            <person name="Rahi P."/>
        </authorList>
    </citation>
    <scope>NUCLEOTIDE SEQUENCE</scope>
    <source>
        <strain evidence="2">51.81</strain>
    </source>
</reference>
<evidence type="ECO:0000313" key="2">
    <source>
        <dbReference type="EMBL" id="WWY03104.1"/>
    </source>
</evidence>
<sequence length="160" mass="18699">MNPTEPDDSVVKLLNGYLAKLPQGSCVPIGKVLDGYAERVRLKYRLQHKDLGRLTVTVCRYSPRLTQTQSFTVKSDKWLGYHKEFGANLLTPRNLAVLSDTWSNLYLPAVRTNRPMSEWRRKPHLHQRLAGLLRQLYYEFFGYPERYLYKDPSKVEDIKP</sequence>
<evidence type="ECO:0000313" key="3">
    <source>
        <dbReference type="Proteomes" id="UP001149607"/>
    </source>
</evidence>
<keyword evidence="3" id="KW-1185">Reference proteome</keyword>
<accession>A0A9X4E289</accession>
<dbReference type="RefSeq" id="WP_274585340.1">
    <property type="nucleotide sequence ID" value="NZ_CP146598.1"/>
</dbReference>